<gene>
    <name evidence="2" type="ORF">MtrunA17_Chr6g0455141</name>
</gene>
<dbReference type="Gramene" id="rna34491">
    <property type="protein sequence ID" value="RHN50224.1"/>
    <property type="gene ID" value="gene34491"/>
</dbReference>
<comment type="caution">
    <text evidence="2">The sequence shown here is derived from an EMBL/GenBank/DDBJ whole genome shotgun (WGS) entry which is preliminary data.</text>
</comment>
<evidence type="ECO:0000256" key="1">
    <source>
        <dbReference type="SAM" id="MobiDB-lite"/>
    </source>
</evidence>
<dbReference type="Proteomes" id="UP000265566">
    <property type="component" value="Chromosome 6"/>
</dbReference>
<organism evidence="2 3">
    <name type="scientific">Medicago truncatula</name>
    <name type="common">Barrel medic</name>
    <name type="synonym">Medicago tribuloides</name>
    <dbReference type="NCBI Taxonomy" id="3880"/>
    <lineage>
        <taxon>Eukaryota</taxon>
        <taxon>Viridiplantae</taxon>
        <taxon>Streptophyta</taxon>
        <taxon>Embryophyta</taxon>
        <taxon>Tracheophyta</taxon>
        <taxon>Spermatophyta</taxon>
        <taxon>Magnoliopsida</taxon>
        <taxon>eudicotyledons</taxon>
        <taxon>Gunneridae</taxon>
        <taxon>Pentapetalae</taxon>
        <taxon>rosids</taxon>
        <taxon>fabids</taxon>
        <taxon>Fabales</taxon>
        <taxon>Fabaceae</taxon>
        <taxon>Papilionoideae</taxon>
        <taxon>50 kb inversion clade</taxon>
        <taxon>NPAAA clade</taxon>
        <taxon>Hologalegina</taxon>
        <taxon>IRL clade</taxon>
        <taxon>Trifolieae</taxon>
        <taxon>Medicago</taxon>
    </lineage>
</organism>
<proteinExistence type="predicted"/>
<name>A0A396HEI1_MEDTR</name>
<evidence type="ECO:0000313" key="2">
    <source>
        <dbReference type="EMBL" id="RHN50224.1"/>
    </source>
</evidence>
<reference evidence="3" key="1">
    <citation type="journal article" date="2018" name="Nat. Plants">
        <title>Whole-genome landscape of Medicago truncatula symbiotic genes.</title>
        <authorList>
            <person name="Pecrix Y."/>
            <person name="Staton S.E."/>
            <person name="Sallet E."/>
            <person name="Lelandais-Briere C."/>
            <person name="Moreau S."/>
            <person name="Carrere S."/>
            <person name="Blein T."/>
            <person name="Jardinaud M.F."/>
            <person name="Latrasse D."/>
            <person name="Zouine M."/>
            <person name="Zahm M."/>
            <person name="Kreplak J."/>
            <person name="Mayjonade B."/>
            <person name="Satge C."/>
            <person name="Perez M."/>
            <person name="Cauet S."/>
            <person name="Marande W."/>
            <person name="Chantry-Darmon C."/>
            <person name="Lopez-Roques C."/>
            <person name="Bouchez O."/>
            <person name="Berard A."/>
            <person name="Debelle F."/>
            <person name="Munos S."/>
            <person name="Bendahmane A."/>
            <person name="Berges H."/>
            <person name="Niebel A."/>
            <person name="Buitink J."/>
            <person name="Frugier F."/>
            <person name="Benhamed M."/>
            <person name="Crespi M."/>
            <person name="Gouzy J."/>
            <person name="Gamas P."/>
        </authorList>
    </citation>
    <scope>NUCLEOTIDE SEQUENCE [LARGE SCALE GENOMIC DNA]</scope>
    <source>
        <strain evidence="3">cv. Jemalong A17</strain>
    </source>
</reference>
<protein>
    <submittedName>
        <fullName evidence="2">Uncharacterized protein</fullName>
    </submittedName>
</protein>
<sequence length="82" mass="9620">MDPGDKVEVVIVFENCFIVKKTTIYLVYDKPIGKTLDLYHLPDLNVLASSDDENEHPVKRFSIEEEHTEDVNQNRKKKNRME</sequence>
<evidence type="ECO:0000313" key="3">
    <source>
        <dbReference type="Proteomes" id="UP000265566"/>
    </source>
</evidence>
<feature type="compositionally biased region" description="Basic and acidic residues" evidence="1">
    <location>
        <begin position="55"/>
        <end position="73"/>
    </location>
</feature>
<dbReference type="EMBL" id="PSQE01000006">
    <property type="protein sequence ID" value="RHN50224.1"/>
    <property type="molecule type" value="Genomic_DNA"/>
</dbReference>
<feature type="region of interest" description="Disordered" evidence="1">
    <location>
        <begin position="52"/>
        <end position="82"/>
    </location>
</feature>
<dbReference type="AlphaFoldDB" id="A0A396HEI1"/>
<accession>A0A396HEI1</accession>